<feature type="compositionally biased region" description="Polar residues" evidence="1">
    <location>
        <begin position="1"/>
        <end position="16"/>
    </location>
</feature>
<organism evidence="2 3">
    <name type="scientific">Collybiopsis luxurians FD-317 M1</name>
    <dbReference type="NCBI Taxonomy" id="944289"/>
    <lineage>
        <taxon>Eukaryota</taxon>
        <taxon>Fungi</taxon>
        <taxon>Dikarya</taxon>
        <taxon>Basidiomycota</taxon>
        <taxon>Agaricomycotina</taxon>
        <taxon>Agaricomycetes</taxon>
        <taxon>Agaricomycetidae</taxon>
        <taxon>Agaricales</taxon>
        <taxon>Marasmiineae</taxon>
        <taxon>Omphalotaceae</taxon>
        <taxon>Collybiopsis</taxon>
        <taxon>Collybiopsis luxurians</taxon>
    </lineage>
</organism>
<sequence>MSQPEGTANNLGSRENSSMRDIEERVSDILDNAIGKCPMLFSPPAVTTNSVYSGNRLSDGARDLMIGWQYHRIWQNYGSNNSHPGVYTSPKTNTQEGSMHNQINPKFGGSLTSPLCLEAPDMTSIPPFIPSPGHMRTIQEASESEPLALALSSMQGEVATTASGVEHPGSGDEESTLSQVLYSPAKPEDHSFPNSTPSVPFSTVSSTTLPRSSPGHTSTSPEATQSEIIAVALSSAQGQVAAAVAKVMHPQPGEEESTPSQSLSSPAPPGDKSILNPTPSILISTNPAPRIIWPISGQDASNLSAQIPNSLTPDLPQKDNKYLPEATQPTVILHPLPPSSTSPVPHTTPPPEKPLTVDPTMLAVCSTSEGAQVDVDPTISYACPTSSSQSNSQSLLPLEVPKSLSTLLSTSSASSDRLRELITTAAQMGLTLIDFDSVKLELSLDDNKDVEMSEAKPDIAQSQTKLDHANTTDGPIVPLATESTLNFKRKQAAKTMRADLGEFKEQDFAQFADDDNGSGTEFVGQIQDVTTWCLDDVWTKEKNDQGLYVVDRLESVQLQAMIRRLQDHLATVKEEEEKRAKADGDIEAWIHKMQDAVKAKRHIGTSSK</sequence>
<reference evidence="2 3" key="1">
    <citation type="submission" date="2014-04" db="EMBL/GenBank/DDBJ databases">
        <title>Evolutionary Origins and Diversification of the Mycorrhizal Mutualists.</title>
        <authorList>
            <consortium name="DOE Joint Genome Institute"/>
            <consortium name="Mycorrhizal Genomics Consortium"/>
            <person name="Kohler A."/>
            <person name="Kuo A."/>
            <person name="Nagy L.G."/>
            <person name="Floudas D."/>
            <person name="Copeland A."/>
            <person name="Barry K.W."/>
            <person name="Cichocki N."/>
            <person name="Veneault-Fourrey C."/>
            <person name="LaButti K."/>
            <person name="Lindquist E.A."/>
            <person name="Lipzen A."/>
            <person name="Lundell T."/>
            <person name="Morin E."/>
            <person name="Murat C."/>
            <person name="Riley R."/>
            <person name="Ohm R."/>
            <person name="Sun H."/>
            <person name="Tunlid A."/>
            <person name="Henrissat B."/>
            <person name="Grigoriev I.V."/>
            <person name="Hibbett D.S."/>
            <person name="Martin F."/>
        </authorList>
    </citation>
    <scope>NUCLEOTIDE SEQUENCE [LARGE SCALE GENOMIC DNA]</scope>
    <source>
        <strain evidence="2 3">FD-317 M1</strain>
    </source>
</reference>
<feature type="compositionally biased region" description="Polar residues" evidence="1">
    <location>
        <begin position="214"/>
        <end position="223"/>
    </location>
</feature>
<feature type="region of interest" description="Disordered" evidence="1">
    <location>
        <begin position="248"/>
        <end position="281"/>
    </location>
</feature>
<evidence type="ECO:0000313" key="2">
    <source>
        <dbReference type="EMBL" id="KIK53582.1"/>
    </source>
</evidence>
<evidence type="ECO:0000313" key="3">
    <source>
        <dbReference type="Proteomes" id="UP000053593"/>
    </source>
</evidence>
<dbReference type="HOGENOM" id="CLU_449085_0_0_1"/>
<proteinExistence type="predicted"/>
<name>A0A0D0C6V6_9AGAR</name>
<dbReference type="Proteomes" id="UP000053593">
    <property type="component" value="Unassembled WGS sequence"/>
</dbReference>
<protein>
    <submittedName>
        <fullName evidence="2">Unplaced genomic scaffold GYMLUscaffold_79, whole genome shotgun sequence</fullName>
    </submittedName>
</protein>
<gene>
    <name evidence="2" type="ORF">GYMLUDRAFT_250287</name>
</gene>
<dbReference type="AlphaFoldDB" id="A0A0D0C6V6"/>
<feature type="region of interest" description="Disordered" evidence="1">
    <location>
        <begin position="1"/>
        <end position="20"/>
    </location>
</feature>
<dbReference type="EMBL" id="KN834827">
    <property type="protein sequence ID" value="KIK53582.1"/>
    <property type="molecule type" value="Genomic_DNA"/>
</dbReference>
<accession>A0A0D0C6V6</accession>
<keyword evidence="3" id="KW-1185">Reference proteome</keyword>
<feature type="compositionally biased region" description="Low complexity" evidence="1">
    <location>
        <begin position="192"/>
        <end position="210"/>
    </location>
</feature>
<feature type="region of interest" description="Disordered" evidence="1">
    <location>
        <begin position="184"/>
        <end position="223"/>
    </location>
</feature>
<feature type="compositionally biased region" description="Pro residues" evidence="1">
    <location>
        <begin position="335"/>
        <end position="353"/>
    </location>
</feature>
<feature type="region of interest" description="Disordered" evidence="1">
    <location>
        <begin position="458"/>
        <end position="477"/>
    </location>
</feature>
<feature type="region of interest" description="Disordered" evidence="1">
    <location>
        <begin position="334"/>
        <end position="355"/>
    </location>
</feature>
<evidence type="ECO:0000256" key="1">
    <source>
        <dbReference type="SAM" id="MobiDB-lite"/>
    </source>
</evidence>